<sequence length="132" mass="14527">MLKKAILLSCLSVSMTAYADHETGHVDVKIGPLTPRAAAGQVTFNQYCAACHGVNGQGTKVGPPLIHDIYNPGHHDNASFMRAVKNGVQQHHWPYGNMPPQPQTGFTDMTNLMAFIREVQEQNGIYRKAHTM</sequence>
<evidence type="ECO:0000256" key="3">
    <source>
        <dbReference type="ARBA" id="ARBA00022723"/>
    </source>
</evidence>
<keyword evidence="2 6" id="KW-0349">Heme</keyword>
<keyword evidence="5 6" id="KW-0408">Iron</keyword>
<dbReference type="PATRIC" id="fig|1445510.3.peg.5391"/>
<keyword evidence="3 6" id="KW-0479">Metal-binding</keyword>
<gene>
    <name evidence="9" type="ORF">YC6258_05430</name>
</gene>
<evidence type="ECO:0000259" key="8">
    <source>
        <dbReference type="PROSITE" id="PS51007"/>
    </source>
</evidence>
<evidence type="ECO:0000256" key="7">
    <source>
        <dbReference type="SAM" id="SignalP"/>
    </source>
</evidence>
<evidence type="ECO:0000256" key="4">
    <source>
        <dbReference type="ARBA" id="ARBA00022982"/>
    </source>
</evidence>
<keyword evidence="4" id="KW-0249">Electron transport</keyword>
<feature type="chain" id="PRO_5002183542" evidence="7">
    <location>
        <begin position="20"/>
        <end position="132"/>
    </location>
</feature>
<evidence type="ECO:0000256" key="1">
    <source>
        <dbReference type="ARBA" id="ARBA00022448"/>
    </source>
</evidence>
<name>A0A0C5VDQ6_9GAMM</name>
<dbReference type="PANTHER" id="PTHR37823:SF1">
    <property type="entry name" value="CYTOCHROME C-553-LIKE"/>
    <property type="match status" value="1"/>
</dbReference>
<dbReference type="GO" id="GO:0020037">
    <property type="term" value="F:heme binding"/>
    <property type="evidence" value="ECO:0007669"/>
    <property type="project" value="InterPro"/>
</dbReference>
<evidence type="ECO:0000256" key="5">
    <source>
        <dbReference type="ARBA" id="ARBA00023004"/>
    </source>
</evidence>
<keyword evidence="10" id="KW-1185">Reference proteome</keyword>
<dbReference type="RefSeq" id="WP_052830552.1">
    <property type="nucleotide sequence ID" value="NZ_CP007142.1"/>
</dbReference>
<dbReference type="KEGG" id="gsn:YC6258_05430"/>
<feature type="domain" description="Cytochrome c" evidence="8">
    <location>
        <begin position="35"/>
        <end position="120"/>
    </location>
</feature>
<keyword evidence="1" id="KW-0813">Transport</keyword>
<dbReference type="InterPro" id="IPR051811">
    <property type="entry name" value="Cytochrome_c550/c551-like"/>
</dbReference>
<dbReference type="HOGENOM" id="CLU_119069_1_0_6"/>
<organism evidence="9 10">
    <name type="scientific">Gynuella sunshinyii YC6258</name>
    <dbReference type="NCBI Taxonomy" id="1445510"/>
    <lineage>
        <taxon>Bacteria</taxon>
        <taxon>Pseudomonadati</taxon>
        <taxon>Pseudomonadota</taxon>
        <taxon>Gammaproteobacteria</taxon>
        <taxon>Oceanospirillales</taxon>
        <taxon>Saccharospirillaceae</taxon>
        <taxon>Gynuella</taxon>
    </lineage>
</organism>
<evidence type="ECO:0000313" key="10">
    <source>
        <dbReference type="Proteomes" id="UP000032266"/>
    </source>
</evidence>
<proteinExistence type="predicted"/>
<dbReference type="Proteomes" id="UP000032266">
    <property type="component" value="Chromosome"/>
</dbReference>
<dbReference type="Pfam" id="PF00034">
    <property type="entry name" value="Cytochrom_C"/>
    <property type="match status" value="1"/>
</dbReference>
<accession>A0A0C5VDQ6</accession>
<dbReference type="AlphaFoldDB" id="A0A0C5VDQ6"/>
<dbReference type="PROSITE" id="PS51007">
    <property type="entry name" value="CYTC"/>
    <property type="match status" value="1"/>
</dbReference>
<protein>
    <submittedName>
        <fullName evidence="9">Cytochrome c2</fullName>
    </submittedName>
</protein>
<dbReference type="GO" id="GO:0046872">
    <property type="term" value="F:metal ion binding"/>
    <property type="evidence" value="ECO:0007669"/>
    <property type="project" value="UniProtKB-KW"/>
</dbReference>
<dbReference type="OrthoDB" id="9779283at2"/>
<evidence type="ECO:0000256" key="2">
    <source>
        <dbReference type="ARBA" id="ARBA00022617"/>
    </source>
</evidence>
<dbReference type="GO" id="GO:0009055">
    <property type="term" value="F:electron transfer activity"/>
    <property type="evidence" value="ECO:0007669"/>
    <property type="project" value="InterPro"/>
</dbReference>
<dbReference type="InterPro" id="IPR036909">
    <property type="entry name" value="Cyt_c-like_dom_sf"/>
</dbReference>
<evidence type="ECO:0000313" key="9">
    <source>
        <dbReference type="EMBL" id="AJQ97460.1"/>
    </source>
</evidence>
<dbReference type="PANTHER" id="PTHR37823">
    <property type="entry name" value="CYTOCHROME C-553-LIKE"/>
    <property type="match status" value="1"/>
</dbReference>
<reference evidence="9 10" key="1">
    <citation type="submission" date="2014-01" db="EMBL/GenBank/DDBJ databases">
        <title>Full genme sequencing of cellulolytic bacterium Gynuella sunshinyii YC6258T gen. nov., sp. nov.</title>
        <authorList>
            <person name="Khan H."/>
            <person name="Chung E.J."/>
            <person name="Chung Y.R."/>
        </authorList>
    </citation>
    <scope>NUCLEOTIDE SEQUENCE [LARGE SCALE GENOMIC DNA]</scope>
    <source>
        <strain evidence="9 10">YC6258</strain>
    </source>
</reference>
<dbReference type="InterPro" id="IPR009056">
    <property type="entry name" value="Cyt_c-like_dom"/>
</dbReference>
<feature type="signal peptide" evidence="7">
    <location>
        <begin position="1"/>
        <end position="19"/>
    </location>
</feature>
<dbReference type="EMBL" id="CP007142">
    <property type="protein sequence ID" value="AJQ97460.1"/>
    <property type="molecule type" value="Genomic_DNA"/>
</dbReference>
<dbReference type="SUPFAM" id="SSF46626">
    <property type="entry name" value="Cytochrome c"/>
    <property type="match status" value="1"/>
</dbReference>
<dbReference type="STRING" id="1445510.YC6258_05430"/>
<keyword evidence="7" id="KW-0732">Signal</keyword>
<dbReference type="Gene3D" id="1.10.760.10">
    <property type="entry name" value="Cytochrome c-like domain"/>
    <property type="match status" value="1"/>
</dbReference>
<evidence type="ECO:0000256" key="6">
    <source>
        <dbReference type="PROSITE-ProRule" id="PRU00433"/>
    </source>
</evidence>